<reference evidence="1 2" key="2">
    <citation type="journal article" date="2012" name="Stand. Genomic Sci.">
        <title>Complete Genome Sequence of Clostridium clariflavum DSM 19732.</title>
        <authorList>
            <person name="Izquierdo J.A."/>
            <person name="Goodwin L."/>
            <person name="Davenport K.W."/>
            <person name="Teshima H."/>
            <person name="Bruce D."/>
            <person name="Detter C."/>
            <person name="Tapia R."/>
            <person name="Han S."/>
            <person name="Land M."/>
            <person name="Hauser L."/>
            <person name="Jeffries C.D."/>
            <person name="Han J."/>
            <person name="Pitluck S."/>
            <person name="Nolan M."/>
            <person name="Chen A."/>
            <person name="Huntemann M."/>
            <person name="Mavromatis K."/>
            <person name="Mikhailova N."/>
            <person name="Liolios K."/>
            <person name="Woyke T."/>
            <person name="Lynd L.R."/>
        </authorList>
    </citation>
    <scope>NUCLEOTIDE SEQUENCE [LARGE SCALE GENOMIC DNA]</scope>
    <source>
        <strain evidence="2">DSM 19732 / NBRC 101661 / EBR45</strain>
    </source>
</reference>
<organism evidence="1 2">
    <name type="scientific">Acetivibrio clariflavus (strain DSM 19732 / NBRC 101661 / EBR45)</name>
    <name type="common">Clostridium clariflavum</name>
    <dbReference type="NCBI Taxonomy" id="720554"/>
    <lineage>
        <taxon>Bacteria</taxon>
        <taxon>Bacillati</taxon>
        <taxon>Bacillota</taxon>
        <taxon>Clostridia</taxon>
        <taxon>Eubacteriales</taxon>
        <taxon>Oscillospiraceae</taxon>
        <taxon>Acetivibrio</taxon>
    </lineage>
</organism>
<dbReference type="InterPro" id="IPR028185">
    <property type="entry name" value="Imm70"/>
</dbReference>
<gene>
    <name evidence="1" type="ordered locus">Clocl_3145</name>
</gene>
<dbReference type="AlphaFoldDB" id="G8LVN5"/>
<dbReference type="OrthoDB" id="5120820at2"/>
<dbReference type="RefSeq" id="WP_014256214.1">
    <property type="nucleotide sequence ID" value="NC_016627.1"/>
</dbReference>
<evidence type="ECO:0008006" key="3">
    <source>
        <dbReference type="Google" id="ProtNLM"/>
    </source>
</evidence>
<dbReference type="Pfam" id="PF15601">
    <property type="entry name" value="Imm70"/>
    <property type="match status" value="1"/>
</dbReference>
<proteinExistence type="predicted"/>
<accession>G8LVN5</accession>
<dbReference type="HOGENOM" id="CLU_153669_0_0_9"/>
<dbReference type="Proteomes" id="UP000005435">
    <property type="component" value="Chromosome"/>
</dbReference>
<keyword evidence="2" id="KW-1185">Reference proteome</keyword>
<dbReference type="EMBL" id="CP003065">
    <property type="protein sequence ID" value="AEV69671.1"/>
    <property type="molecule type" value="Genomic_DNA"/>
</dbReference>
<dbReference type="KEGG" id="ccl:Clocl_3145"/>
<protein>
    <recommendedName>
        <fullName evidence="3">Immunity protein 70</fullName>
    </recommendedName>
</protein>
<sequence>MSVGFRYSAIWREFGDADLLHAFFSTISYRLESNNWGSIYPYLQKNFYNDGLNSDETIKALDELKDIREKFAKLKPEDIIWDAEDLTKKPPNSFFDQLQPSNLSECFVALNGKNIFDILTEVFEFCSKKGLSVKIQSSRDLVK</sequence>
<reference evidence="2" key="1">
    <citation type="submission" date="2011-12" db="EMBL/GenBank/DDBJ databases">
        <title>Complete sequence of Clostridium clariflavum DSM 19732.</title>
        <authorList>
            <consortium name="US DOE Joint Genome Institute"/>
            <person name="Lucas S."/>
            <person name="Han J."/>
            <person name="Lapidus A."/>
            <person name="Cheng J.-F."/>
            <person name="Goodwin L."/>
            <person name="Pitluck S."/>
            <person name="Peters L."/>
            <person name="Teshima H."/>
            <person name="Detter J.C."/>
            <person name="Han C."/>
            <person name="Tapia R."/>
            <person name="Land M."/>
            <person name="Hauser L."/>
            <person name="Kyrpides N."/>
            <person name="Ivanova N."/>
            <person name="Pagani I."/>
            <person name="Kitzmiller T."/>
            <person name="Lynd L."/>
            <person name="Izquierdo J."/>
            <person name="Woyke T."/>
        </authorList>
    </citation>
    <scope>NUCLEOTIDE SEQUENCE [LARGE SCALE GENOMIC DNA]</scope>
    <source>
        <strain evidence="2">DSM 19732 / NBRC 101661 / EBR45</strain>
    </source>
</reference>
<evidence type="ECO:0000313" key="1">
    <source>
        <dbReference type="EMBL" id="AEV69671.1"/>
    </source>
</evidence>
<name>G8LVN5_ACECE</name>
<evidence type="ECO:0000313" key="2">
    <source>
        <dbReference type="Proteomes" id="UP000005435"/>
    </source>
</evidence>